<evidence type="ECO:0000313" key="7">
    <source>
        <dbReference type="EnsemblMetazoa" id="SMAR012220-PA"/>
    </source>
</evidence>
<dbReference type="PANTHER" id="PTHR45622">
    <property type="entry name" value="UBIQUITIN-PROTEIN LIGASE E3A-RELATED"/>
    <property type="match status" value="1"/>
</dbReference>
<dbReference type="GO" id="GO:0005737">
    <property type="term" value="C:cytoplasm"/>
    <property type="evidence" value="ECO:0007669"/>
    <property type="project" value="TreeGrafter"/>
</dbReference>
<dbReference type="STRING" id="126957.T1JEH4"/>
<dbReference type="PROSITE" id="PS50237">
    <property type="entry name" value="HECT"/>
    <property type="match status" value="1"/>
</dbReference>
<dbReference type="Gene3D" id="3.30.2410.10">
    <property type="entry name" value="Hect, E3 ligase catalytic domain"/>
    <property type="match status" value="1"/>
</dbReference>
<reference evidence="8" key="1">
    <citation type="submission" date="2011-05" db="EMBL/GenBank/DDBJ databases">
        <authorList>
            <person name="Richards S.R."/>
            <person name="Qu J."/>
            <person name="Jiang H."/>
            <person name="Jhangiani S.N."/>
            <person name="Agravi P."/>
            <person name="Goodspeed R."/>
            <person name="Gross S."/>
            <person name="Mandapat C."/>
            <person name="Jackson L."/>
            <person name="Mathew T."/>
            <person name="Pu L."/>
            <person name="Thornton R."/>
            <person name="Saada N."/>
            <person name="Wilczek-Boney K.B."/>
            <person name="Lee S."/>
            <person name="Kovar C."/>
            <person name="Wu Y."/>
            <person name="Scherer S.E."/>
            <person name="Worley K.C."/>
            <person name="Muzny D.M."/>
            <person name="Gibbs R."/>
        </authorList>
    </citation>
    <scope>NUCLEOTIDE SEQUENCE</scope>
    <source>
        <strain evidence="8">Brora</strain>
    </source>
</reference>
<dbReference type="EMBL" id="JH432117">
    <property type="status" value="NOT_ANNOTATED_CDS"/>
    <property type="molecule type" value="Genomic_DNA"/>
</dbReference>
<dbReference type="InterPro" id="IPR051709">
    <property type="entry name" value="Ub-ligase/GTPase-reg"/>
</dbReference>
<evidence type="ECO:0000256" key="5">
    <source>
        <dbReference type="PROSITE-ProRule" id="PRU00235"/>
    </source>
</evidence>
<evidence type="ECO:0000313" key="8">
    <source>
        <dbReference type="Proteomes" id="UP000014500"/>
    </source>
</evidence>
<dbReference type="SMART" id="SM00119">
    <property type="entry name" value="HECTc"/>
    <property type="match status" value="1"/>
</dbReference>
<name>T1JEH4_STRMM</name>
<feature type="active site" description="Glycyl thioester intermediate" evidence="4">
    <location>
        <position position="1055"/>
    </location>
</feature>
<dbReference type="PROSITE" id="PS00626">
    <property type="entry name" value="RCC1_2"/>
    <property type="match status" value="2"/>
</dbReference>
<feature type="repeat" description="RCC1" evidence="5">
    <location>
        <begin position="183"/>
        <end position="239"/>
    </location>
</feature>
<evidence type="ECO:0000256" key="4">
    <source>
        <dbReference type="PROSITE-ProRule" id="PRU00104"/>
    </source>
</evidence>
<dbReference type="PRINTS" id="PR00633">
    <property type="entry name" value="RCCNDNSATION"/>
</dbReference>
<dbReference type="HOGENOM" id="CLU_002173_5_3_1"/>
<dbReference type="SUPFAM" id="SSF56204">
    <property type="entry name" value="Hect, E3 ligase catalytic domain"/>
    <property type="match status" value="1"/>
</dbReference>
<evidence type="ECO:0000256" key="2">
    <source>
        <dbReference type="ARBA" id="ARBA00022737"/>
    </source>
</evidence>
<dbReference type="AlphaFoldDB" id="T1JEH4"/>
<dbReference type="EnsemblMetazoa" id="SMAR012220-RA">
    <property type="protein sequence ID" value="SMAR012220-PA"/>
    <property type="gene ID" value="SMAR012220"/>
</dbReference>
<protein>
    <recommendedName>
        <fullName evidence="6">HECT domain-containing protein</fullName>
    </recommendedName>
</protein>
<dbReference type="GO" id="GO:0061630">
    <property type="term" value="F:ubiquitin protein ligase activity"/>
    <property type="evidence" value="ECO:0007669"/>
    <property type="project" value="TreeGrafter"/>
</dbReference>
<keyword evidence="1" id="KW-0808">Transferase</keyword>
<dbReference type="Gene3D" id="2.130.10.30">
    <property type="entry name" value="Regulator of chromosome condensation 1/beta-lactamase-inhibitor protein II"/>
    <property type="match status" value="2"/>
</dbReference>
<dbReference type="GO" id="GO:0009966">
    <property type="term" value="P:regulation of signal transduction"/>
    <property type="evidence" value="ECO:0007669"/>
    <property type="project" value="UniProtKB-ARBA"/>
</dbReference>
<sequence length="1085" mass="122374">MTRENHELFYWGDVEYLKDKTLTPKSIPFCHSEKVSQVACNDDHLIVLLNDGTVHTITQGPVAVTPQVSQPQNADVSSKSDKSDNCIKKVFSRRKHSLVSLGVDLKQVDFLKKIIVTQIMCSAIYNFALSEKGQVFVWTHAGSNESLRGILPIYQNPLPEFQSKKVVQVACGFHHFIALCDDAMVFSWGQNQYGELGRLVKKGEIADCFHYPRVIDALVGIPVVFVTCGGYHSVALTKLGTLFTWGCNAVGQLGLGDEIDRSAPSLQLTLKGHRITYISCGEFHTAFLSLEGQVYTCGAGADGQLGHSNTEDSSSPLLVSSLASSIITQIACGRRHTVVYIASSKMVYTFGQRWFNQLGFCHASSHDFFTPSTVQGPWSSMEEIPSTHSFNPLMSVVSMSTVTSLSMKCLYAGSYYSIAQVTSKKSAVDFRNVSCGIVKSIQTLNLDKAREIARVPPNKPISCDMRHYIQSAFSVSNLNSFFLTVENKQSKVECTRNDPQIKVSKIREVFGELSRAKNSLIPELLLCAVENLIFTLGSDPVDIEGLVIYLALPECHFFQQPLNYATVSLPFAKAFCRLPKSSRTVLIGWWSCNNAEYFQTISGIYKQSLLYVLQLSPASSRLENTLRSQTVQMSIRILSHLSWLNKKRNLGLDDTIFQVPALEDYVDLVQDYANWISDKRQKTIKHKFHFCSYPYVFGTGAKATLLHADAEMHQRRAMKEAVEWNVLNLFVPVGKRNPYLTIKVSRSNIVGDTFKQLADCNRKDMKKPFRVIFDGEETLDSGGMNKEFFMLFMKEALNPKYGLFIEAEGGTLWFNQFSFDGDSMFALVGIVCGLAAYNNNLIAAKFPSALYKMLIKEKTTLSDLNDLYPSIMHGLRTLLRYKYADLEQMFQLTFQASQEFYGKCVDTELKPGGAKIMVTQENKREYVHLYLEHLVYRSVKEKIVAFSTGFRKVCSSCVLNVFRSDELRALLTGNDEYNWLIMQLNTQYRGEYCSTHPTIRAFWKVFHKMEMIQKKKFLKFVTGSDRIPIIGMKQVKLIVRPMAGSEDFLPESHVCLNMLDLPIYSSQKKLKHKLLQSIGFNESAK</sequence>
<evidence type="ECO:0000259" key="6">
    <source>
        <dbReference type="PROSITE" id="PS50237"/>
    </source>
</evidence>
<dbReference type="Pfam" id="PF00632">
    <property type="entry name" value="HECT"/>
    <property type="match status" value="1"/>
</dbReference>
<dbReference type="GO" id="GO:0016567">
    <property type="term" value="P:protein ubiquitination"/>
    <property type="evidence" value="ECO:0007669"/>
    <property type="project" value="TreeGrafter"/>
</dbReference>
<dbReference type="eggNOG" id="KOG0941">
    <property type="taxonomic scope" value="Eukaryota"/>
</dbReference>
<feature type="repeat" description="RCC1" evidence="5">
    <location>
        <begin position="292"/>
        <end position="343"/>
    </location>
</feature>
<evidence type="ECO:0000256" key="1">
    <source>
        <dbReference type="ARBA" id="ARBA00022679"/>
    </source>
</evidence>
<dbReference type="PROSITE" id="PS50012">
    <property type="entry name" value="RCC1_3"/>
    <property type="match status" value="4"/>
</dbReference>
<feature type="repeat" description="RCC1" evidence="5">
    <location>
        <begin position="240"/>
        <end position="291"/>
    </location>
</feature>
<reference evidence="7" key="2">
    <citation type="submission" date="2015-02" db="UniProtKB">
        <authorList>
            <consortium name="EnsemblMetazoa"/>
        </authorList>
    </citation>
    <scope>IDENTIFICATION</scope>
</reference>
<dbReference type="SUPFAM" id="SSF50985">
    <property type="entry name" value="RCC1/BLIP-II"/>
    <property type="match status" value="2"/>
</dbReference>
<dbReference type="InterPro" id="IPR009091">
    <property type="entry name" value="RCC1/BLIP-II"/>
</dbReference>
<dbReference type="PANTHER" id="PTHR45622:SF76">
    <property type="entry name" value="HECT AND RLD DOMAIN CONTAINING E3 UBIQUITIN LIGASE 4, ISOFORM C"/>
    <property type="match status" value="1"/>
</dbReference>
<dbReference type="Gene3D" id="3.30.2160.10">
    <property type="entry name" value="Hect, E3 ligase catalytic domain"/>
    <property type="match status" value="1"/>
</dbReference>
<accession>T1JEH4</accession>
<dbReference type="InterPro" id="IPR000408">
    <property type="entry name" value="Reg_chr_condens"/>
</dbReference>
<keyword evidence="8" id="KW-1185">Reference proteome</keyword>
<dbReference type="InterPro" id="IPR000569">
    <property type="entry name" value="HECT_dom"/>
</dbReference>
<dbReference type="Pfam" id="PF25390">
    <property type="entry name" value="WD40_RLD"/>
    <property type="match status" value="1"/>
</dbReference>
<keyword evidence="3 4" id="KW-0833">Ubl conjugation pathway</keyword>
<feature type="domain" description="HECT" evidence="6">
    <location>
        <begin position="761"/>
        <end position="1085"/>
    </location>
</feature>
<dbReference type="GO" id="GO:0006511">
    <property type="term" value="P:ubiquitin-dependent protein catabolic process"/>
    <property type="evidence" value="ECO:0007669"/>
    <property type="project" value="TreeGrafter"/>
</dbReference>
<dbReference type="OMA" id="TWKMFLP"/>
<proteinExistence type="predicted"/>
<dbReference type="FunFam" id="3.30.2410.10:FF:000003">
    <property type="entry name" value="probable E3 ubiquitin-protein ligase HERC4 isoform X1"/>
    <property type="match status" value="1"/>
</dbReference>
<keyword evidence="2" id="KW-0677">Repeat</keyword>
<feature type="repeat" description="RCC1" evidence="5">
    <location>
        <begin position="133"/>
        <end position="182"/>
    </location>
</feature>
<dbReference type="InterPro" id="IPR058923">
    <property type="entry name" value="RCC1-like_dom"/>
</dbReference>
<dbReference type="CDD" id="cd00078">
    <property type="entry name" value="HECTc"/>
    <property type="match status" value="1"/>
</dbReference>
<dbReference type="InterPro" id="IPR035983">
    <property type="entry name" value="Hect_E3_ubiquitin_ligase"/>
</dbReference>
<dbReference type="Gene3D" id="3.90.1750.10">
    <property type="entry name" value="Hect, E3 ligase catalytic domains"/>
    <property type="match status" value="1"/>
</dbReference>
<dbReference type="Proteomes" id="UP000014500">
    <property type="component" value="Unassembled WGS sequence"/>
</dbReference>
<evidence type="ECO:0000256" key="3">
    <source>
        <dbReference type="ARBA" id="ARBA00022786"/>
    </source>
</evidence>
<dbReference type="PhylomeDB" id="T1JEH4"/>
<organism evidence="7 8">
    <name type="scientific">Strigamia maritima</name>
    <name type="common">European centipede</name>
    <name type="synonym">Geophilus maritimus</name>
    <dbReference type="NCBI Taxonomy" id="126957"/>
    <lineage>
        <taxon>Eukaryota</taxon>
        <taxon>Metazoa</taxon>
        <taxon>Ecdysozoa</taxon>
        <taxon>Arthropoda</taxon>
        <taxon>Myriapoda</taxon>
        <taxon>Chilopoda</taxon>
        <taxon>Pleurostigmophora</taxon>
        <taxon>Geophilomorpha</taxon>
        <taxon>Linotaeniidae</taxon>
        <taxon>Strigamia</taxon>
    </lineage>
</organism>